<feature type="domain" description="ABC transporter" evidence="9">
    <location>
        <begin position="373"/>
        <end position="609"/>
    </location>
</feature>
<evidence type="ECO:0000256" key="1">
    <source>
        <dbReference type="ARBA" id="ARBA00004651"/>
    </source>
</evidence>
<dbReference type="InterPro" id="IPR036640">
    <property type="entry name" value="ABC1_TM_sf"/>
</dbReference>
<feature type="transmembrane region" description="Helical" evidence="8">
    <location>
        <begin position="96"/>
        <end position="116"/>
    </location>
</feature>
<feature type="transmembrane region" description="Helical" evidence="8">
    <location>
        <begin position="195"/>
        <end position="214"/>
    </location>
</feature>
<dbReference type="SUPFAM" id="SSF90123">
    <property type="entry name" value="ABC transporter transmembrane region"/>
    <property type="match status" value="1"/>
</dbReference>
<evidence type="ECO:0000256" key="2">
    <source>
        <dbReference type="ARBA" id="ARBA00022692"/>
    </source>
</evidence>
<feature type="transmembrane region" description="Helical" evidence="8">
    <location>
        <begin position="277"/>
        <end position="296"/>
    </location>
</feature>
<dbReference type="InterPro" id="IPR039421">
    <property type="entry name" value="Type_1_exporter"/>
</dbReference>
<dbReference type="PROSITE" id="PS00211">
    <property type="entry name" value="ABC_TRANSPORTER_1"/>
    <property type="match status" value="1"/>
</dbReference>
<dbReference type="InterPro" id="IPR003439">
    <property type="entry name" value="ABC_transporter-like_ATP-bd"/>
</dbReference>
<dbReference type="PROSITE" id="PS50893">
    <property type="entry name" value="ABC_TRANSPORTER_2"/>
    <property type="match status" value="1"/>
</dbReference>
<dbReference type="NCBIfam" id="TIGR02204">
    <property type="entry name" value="MsbA_rel"/>
    <property type="match status" value="1"/>
</dbReference>
<evidence type="ECO:0000259" key="9">
    <source>
        <dbReference type="PROSITE" id="PS50893"/>
    </source>
</evidence>
<sequence>MSRQGAAMTGQKTTEQKTAKREPGVVTQAVERERSKDLKNLLLLWQFVRPYKLQIVGAMIALMIAAGTVLGLGRGLRALIDQGFASGNSELLDQAVFVLFGVTVLLALASYSRYFLVSWIGERVVADIRSAVFGHIIKMSPAFFEVTRTGEILSRLTTDTTLLQVVVGSSFSIALRNILMFFGGLALLVITSPKLTGFVALVIPFVLVPIIFFGRKVRRLSKDTQDRIADVGVYADETIGGIRTVQAFSHEELDREQFSGHVENAFDTAVKRVRSRALLTAIVILLVFGSISGILWVGGHDVLAGRISAGELSSFVFYAVVVAGSLGAFSEVIGDLQRAAGATERLLDLLSTETDIASPENPVALPDKISGAIAFENVDFNYPARPNQSAMEQFSISVKAGEKVAIVGPSGAGKTTVFQLLLRYYDPLKGVIRIDDVALTDLDPVEMRKHLGLVSQEPVIFSNSALENIRYGRPDASDAEVMDAARAASAHEFIKELPEGYNTYLGEKGVRLSGGQRQRLAIARAILRNPTILLLDEATSALDAESERAVQLALDNLLEGRTTLMIAHRLATVLKADRILVMEAGRIVASGTHSDLIAQGGLYARLAELQFGGEAALDFQSQAAS</sequence>
<dbReference type="CDD" id="cd03249">
    <property type="entry name" value="ABC_MTABC3_MDL1_MDL2"/>
    <property type="match status" value="1"/>
</dbReference>
<accession>A0ABT4LIC6</accession>
<dbReference type="InterPro" id="IPR017871">
    <property type="entry name" value="ABC_transporter-like_CS"/>
</dbReference>
<organism evidence="11 12">
    <name type="scientific">Kiloniella laminariae</name>
    <dbReference type="NCBI Taxonomy" id="454162"/>
    <lineage>
        <taxon>Bacteria</taxon>
        <taxon>Pseudomonadati</taxon>
        <taxon>Pseudomonadota</taxon>
        <taxon>Alphaproteobacteria</taxon>
        <taxon>Rhodospirillales</taxon>
        <taxon>Kiloniellaceae</taxon>
        <taxon>Kiloniella</taxon>
    </lineage>
</organism>
<dbReference type="SUPFAM" id="SSF52540">
    <property type="entry name" value="P-loop containing nucleoside triphosphate hydrolases"/>
    <property type="match status" value="1"/>
</dbReference>
<evidence type="ECO:0000313" key="11">
    <source>
        <dbReference type="EMBL" id="MCZ4280832.1"/>
    </source>
</evidence>
<dbReference type="PANTHER" id="PTHR43394">
    <property type="entry name" value="ATP-DEPENDENT PERMEASE MDL1, MITOCHONDRIAL"/>
    <property type="match status" value="1"/>
</dbReference>
<dbReference type="InterPro" id="IPR011918">
    <property type="entry name" value="ABC_MsbA_ATP-bd"/>
</dbReference>
<dbReference type="InterPro" id="IPR003593">
    <property type="entry name" value="AAA+_ATPase"/>
</dbReference>
<evidence type="ECO:0000259" key="10">
    <source>
        <dbReference type="PROSITE" id="PS50929"/>
    </source>
</evidence>
<dbReference type="CDD" id="cd18575">
    <property type="entry name" value="ABC_6TM_bac_exporter_ABCB8_10_like"/>
    <property type="match status" value="1"/>
</dbReference>
<evidence type="ECO:0000256" key="4">
    <source>
        <dbReference type="ARBA" id="ARBA00022840"/>
    </source>
</evidence>
<gene>
    <name evidence="11" type="ORF">O4H49_08600</name>
</gene>
<comment type="caution">
    <text evidence="11">The sequence shown here is derived from an EMBL/GenBank/DDBJ whole genome shotgun (WGS) entry which is preliminary data.</text>
</comment>
<dbReference type="RefSeq" id="WP_269423007.1">
    <property type="nucleotide sequence ID" value="NZ_JAPWGY010000002.1"/>
</dbReference>
<proteinExistence type="predicted"/>
<dbReference type="InterPro" id="IPR027417">
    <property type="entry name" value="P-loop_NTPase"/>
</dbReference>
<dbReference type="EMBL" id="JAPWGY010000002">
    <property type="protein sequence ID" value="MCZ4280832.1"/>
    <property type="molecule type" value="Genomic_DNA"/>
</dbReference>
<keyword evidence="2 8" id="KW-0812">Transmembrane</keyword>
<keyword evidence="5 8" id="KW-1133">Transmembrane helix</keyword>
<keyword evidence="4" id="KW-0067">ATP-binding</keyword>
<evidence type="ECO:0000256" key="7">
    <source>
        <dbReference type="SAM" id="MobiDB-lite"/>
    </source>
</evidence>
<name>A0ABT4LIC6_9PROT</name>
<dbReference type="PROSITE" id="PS50929">
    <property type="entry name" value="ABC_TM1F"/>
    <property type="match status" value="1"/>
</dbReference>
<feature type="region of interest" description="Disordered" evidence="7">
    <location>
        <begin position="1"/>
        <end position="26"/>
    </location>
</feature>
<feature type="transmembrane region" description="Helical" evidence="8">
    <location>
        <begin position="316"/>
        <end position="336"/>
    </location>
</feature>
<evidence type="ECO:0000256" key="3">
    <source>
        <dbReference type="ARBA" id="ARBA00022741"/>
    </source>
</evidence>
<keyword evidence="3" id="KW-0547">Nucleotide-binding</keyword>
<evidence type="ECO:0000256" key="5">
    <source>
        <dbReference type="ARBA" id="ARBA00022989"/>
    </source>
</evidence>
<evidence type="ECO:0000256" key="6">
    <source>
        <dbReference type="ARBA" id="ARBA00023136"/>
    </source>
</evidence>
<feature type="domain" description="ABC transmembrane type-1" evidence="10">
    <location>
        <begin position="56"/>
        <end position="338"/>
    </location>
</feature>
<dbReference type="Gene3D" id="1.20.1560.10">
    <property type="entry name" value="ABC transporter type 1, transmembrane domain"/>
    <property type="match status" value="1"/>
</dbReference>
<protein>
    <submittedName>
        <fullName evidence="11">ABC transporter transmembrane domain-containing protein</fullName>
    </submittedName>
</protein>
<dbReference type="PANTHER" id="PTHR43394:SF1">
    <property type="entry name" value="ATP-BINDING CASSETTE SUB-FAMILY B MEMBER 10, MITOCHONDRIAL"/>
    <property type="match status" value="1"/>
</dbReference>
<comment type="subcellular location">
    <subcellularLocation>
        <location evidence="1">Cell membrane</location>
        <topology evidence="1">Multi-pass membrane protein</topology>
    </subcellularLocation>
</comment>
<dbReference type="SMART" id="SM00382">
    <property type="entry name" value="AAA"/>
    <property type="match status" value="1"/>
</dbReference>
<dbReference type="Pfam" id="PF00005">
    <property type="entry name" value="ABC_tran"/>
    <property type="match status" value="1"/>
</dbReference>
<feature type="transmembrane region" description="Helical" evidence="8">
    <location>
        <begin position="162"/>
        <end position="189"/>
    </location>
</feature>
<dbReference type="Proteomes" id="UP001069802">
    <property type="component" value="Unassembled WGS sequence"/>
</dbReference>
<feature type="transmembrane region" description="Helical" evidence="8">
    <location>
        <begin position="55"/>
        <end position="76"/>
    </location>
</feature>
<dbReference type="Pfam" id="PF00664">
    <property type="entry name" value="ABC_membrane"/>
    <property type="match status" value="1"/>
</dbReference>
<keyword evidence="12" id="KW-1185">Reference proteome</keyword>
<feature type="compositionally biased region" description="Basic and acidic residues" evidence="7">
    <location>
        <begin position="14"/>
        <end position="23"/>
    </location>
</feature>
<reference evidence="11" key="1">
    <citation type="submission" date="2022-12" db="EMBL/GenBank/DDBJ databases">
        <title>Bacterial isolates from different developmental stages of Nematostella vectensis.</title>
        <authorList>
            <person name="Fraune S."/>
        </authorList>
    </citation>
    <scope>NUCLEOTIDE SEQUENCE</scope>
    <source>
        <strain evidence="11">G21630-S1</strain>
    </source>
</reference>
<evidence type="ECO:0000313" key="12">
    <source>
        <dbReference type="Proteomes" id="UP001069802"/>
    </source>
</evidence>
<evidence type="ECO:0000256" key="8">
    <source>
        <dbReference type="SAM" id="Phobius"/>
    </source>
</evidence>
<dbReference type="InterPro" id="IPR011527">
    <property type="entry name" value="ABC1_TM_dom"/>
</dbReference>
<keyword evidence="6 8" id="KW-0472">Membrane</keyword>
<dbReference type="Gene3D" id="3.40.50.300">
    <property type="entry name" value="P-loop containing nucleotide triphosphate hydrolases"/>
    <property type="match status" value="1"/>
</dbReference>